<keyword evidence="7 10" id="KW-0670">Pyruvate</keyword>
<gene>
    <name evidence="12" type="ORF">SAMN05421790_10981</name>
</gene>
<proteinExistence type="predicted"/>
<dbReference type="GO" id="GO:0009083">
    <property type="term" value="P:branched-chain amino acid catabolic process"/>
    <property type="evidence" value="ECO:0007669"/>
    <property type="project" value="TreeGrafter"/>
</dbReference>
<protein>
    <recommendedName>
        <fullName evidence="4 10">Pyruvate dehydrogenase E1 component subunit alpha</fullName>
        <ecNumber evidence="3 10">1.2.4.1</ecNumber>
    </recommendedName>
</protein>
<dbReference type="Pfam" id="PF00676">
    <property type="entry name" value="E1_dh"/>
    <property type="match status" value="1"/>
</dbReference>
<name>A0A1N7NL02_9BACL</name>
<dbReference type="AlphaFoldDB" id="A0A1N7NL02"/>
<evidence type="ECO:0000256" key="2">
    <source>
        <dbReference type="ARBA" id="ARBA00011870"/>
    </source>
</evidence>
<dbReference type="InterPro" id="IPR029061">
    <property type="entry name" value="THDP-binding"/>
</dbReference>
<accession>A0A1N7NL02</accession>
<dbReference type="InterPro" id="IPR017596">
    <property type="entry name" value="PdhA/BkdA"/>
</dbReference>
<evidence type="ECO:0000256" key="8">
    <source>
        <dbReference type="ARBA" id="ARBA00025211"/>
    </source>
</evidence>
<dbReference type="InterPro" id="IPR001017">
    <property type="entry name" value="DH_E1"/>
</dbReference>
<dbReference type="CDD" id="cd02000">
    <property type="entry name" value="TPP_E1_PDC_ADC_BCADC"/>
    <property type="match status" value="1"/>
</dbReference>
<comment type="subunit">
    <text evidence="2 10">Heterodimer of an alpha and a beta chain.</text>
</comment>
<dbReference type="InterPro" id="IPR050771">
    <property type="entry name" value="Alpha-ketoacid_DH_E1_comp"/>
</dbReference>
<evidence type="ECO:0000313" key="12">
    <source>
        <dbReference type="EMBL" id="SIS99085.1"/>
    </source>
</evidence>
<evidence type="ECO:0000256" key="7">
    <source>
        <dbReference type="ARBA" id="ARBA00023317"/>
    </source>
</evidence>
<dbReference type="SUPFAM" id="SSF52518">
    <property type="entry name" value="Thiamin diphosphate-binding fold (THDP-binding)"/>
    <property type="match status" value="1"/>
</dbReference>
<dbReference type="OrthoDB" id="9766715at2"/>
<evidence type="ECO:0000256" key="9">
    <source>
        <dbReference type="ARBA" id="ARBA00051231"/>
    </source>
</evidence>
<dbReference type="Gene3D" id="3.40.50.970">
    <property type="match status" value="1"/>
</dbReference>
<evidence type="ECO:0000256" key="1">
    <source>
        <dbReference type="ARBA" id="ARBA00001964"/>
    </source>
</evidence>
<organism evidence="12 13">
    <name type="scientific">Kroppenstedtia eburnea</name>
    <dbReference type="NCBI Taxonomy" id="714067"/>
    <lineage>
        <taxon>Bacteria</taxon>
        <taxon>Bacillati</taxon>
        <taxon>Bacillota</taxon>
        <taxon>Bacilli</taxon>
        <taxon>Bacillales</taxon>
        <taxon>Thermoactinomycetaceae</taxon>
        <taxon>Kroppenstedtia</taxon>
    </lineage>
</organism>
<evidence type="ECO:0000256" key="6">
    <source>
        <dbReference type="ARBA" id="ARBA00023052"/>
    </source>
</evidence>
<dbReference type="EC" id="1.2.4.1" evidence="3 10"/>
<feature type="domain" description="Dehydrogenase E1 component" evidence="11">
    <location>
        <begin position="42"/>
        <end position="330"/>
    </location>
</feature>
<evidence type="ECO:0000256" key="3">
    <source>
        <dbReference type="ARBA" id="ARBA00012281"/>
    </source>
</evidence>
<evidence type="ECO:0000259" key="11">
    <source>
        <dbReference type="Pfam" id="PF00676"/>
    </source>
</evidence>
<keyword evidence="6 10" id="KW-0786">Thiamine pyrophosphate</keyword>
<comment type="cofactor">
    <cofactor evidence="1 10">
        <name>thiamine diphosphate</name>
        <dbReference type="ChEBI" id="CHEBI:58937"/>
    </cofactor>
</comment>
<evidence type="ECO:0000313" key="13">
    <source>
        <dbReference type="Proteomes" id="UP000186795"/>
    </source>
</evidence>
<dbReference type="Proteomes" id="UP000186795">
    <property type="component" value="Unassembled WGS sequence"/>
</dbReference>
<dbReference type="NCBIfam" id="TIGR03181">
    <property type="entry name" value="PDH_E1_alph_x"/>
    <property type="match status" value="1"/>
</dbReference>
<keyword evidence="5 10" id="KW-0560">Oxidoreductase</keyword>
<dbReference type="EMBL" id="FTOD01000009">
    <property type="protein sequence ID" value="SIS99085.1"/>
    <property type="molecule type" value="Genomic_DNA"/>
</dbReference>
<dbReference type="PANTHER" id="PTHR43380">
    <property type="entry name" value="2-OXOISOVALERATE DEHYDROGENASE SUBUNIT ALPHA, MITOCHONDRIAL"/>
    <property type="match status" value="1"/>
</dbReference>
<sequence>MPKVMELKQDPEIFQILDNEGRIIEGQQAPDLSDDELKKIYRWMLRVRAYDGRAIKLNRQGRLGFYAPMAGQEACQIASMAALKRSDWLFPSYRDVGASMFHGMSMEMAFLYSRGQIDGMKIPEDVNMFPPQIIIAAQVLHAAGAGWAYRLRDENRVAIAFFGDGATSEGDFHEGLNFAGVYDSNSIFFCQNNQYAISVPFSKQTKAETIAQKAVAYGITGVRVDGNDALAVYQVTKEAADRARKGEGPTLIEAVTYRVGPHTMAGDDPGRYRTKEEEESWTSKRDPLNRFRKYLESKGLWSDEEEEKTVEELMDEMGEMIKKVEKMPKGTVADLIDDLYTETPAILKKQKDEYLSWKEGK</sequence>
<comment type="function">
    <text evidence="8 10">The pyruvate dehydrogenase complex catalyzes the overall conversion of pyruvate to acetyl-CoA and CO(2). It contains multiple copies of three enzymatic components: pyruvate dehydrogenase (E1), dihydrolipoamide acetyltransferase (E2) and lipoamide dehydrogenase (E3).</text>
</comment>
<dbReference type="PANTHER" id="PTHR43380:SF1">
    <property type="entry name" value="2-OXOISOVALERATE DEHYDROGENASE SUBUNIT ALPHA, MITOCHONDRIAL"/>
    <property type="match status" value="1"/>
</dbReference>
<keyword evidence="13" id="KW-1185">Reference proteome</keyword>
<evidence type="ECO:0000256" key="10">
    <source>
        <dbReference type="RuleBase" id="RU366007"/>
    </source>
</evidence>
<comment type="catalytic activity">
    <reaction evidence="9 10">
        <text>N(6)-[(R)-lipoyl]-L-lysyl-[protein] + pyruvate + H(+) = N(6)-[(R)-S(8)-acetyldihydrolipoyl]-L-lysyl-[protein] + CO2</text>
        <dbReference type="Rhea" id="RHEA:19189"/>
        <dbReference type="Rhea" id="RHEA-COMP:10474"/>
        <dbReference type="Rhea" id="RHEA-COMP:10478"/>
        <dbReference type="ChEBI" id="CHEBI:15361"/>
        <dbReference type="ChEBI" id="CHEBI:15378"/>
        <dbReference type="ChEBI" id="CHEBI:16526"/>
        <dbReference type="ChEBI" id="CHEBI:83099"/>
        <dbReference type="ChEBI" id="CHEBI:83111"/>
        <dbReference type="EC" id="1.2.4.1"/>
    </reaction>
</comment>
<dbReference type="GO" id="GO:0004739">
    <property type="term" value="F:pyruvate dehydrogenase (acetyl-transferring) activity"/>
    <property type="evidence" value="ECO:0007669"/>
    <property type="project" value="UniProtKB-UniRule"/>
</dbReference>
<evidence type="ECO:0000256" key="5">
    <source>
        <dbReference type="ARBA" id="ARBA00023002"/>
    </source>
</evidence>
<reference evidence="13" key="1">
    <citation type="submission" date="2017-01" db="EMBL/GenBank/DDBJ databases">
        <authorList>
            <person name="Varghese N."/>
            <person name="Submissions S."/>
        </authorList>
    </citation>
    <scope>NUCLEOTIDE SEQUENCE [LARGE SCALE GENOMIC DNA]</scope>
    <source>
        <strain evidence="13">DSM 45196</strain>
    </source>
</reference>
<evidence type="ECO:0000256" key="4">
    <source>
        <dbReference type="ARBA" id="ARBA00014159"/>
    </source>
</evidence>